<keyword evidence="3" id="KW-0547">Nucleotide-binding</keyword>
<reference evidence="6 7" key="1">
    <citation type="submission" date="2017-09" db="EMBL/GenBank/DDBJ databases">
        <title>Depth-based differentiation of microbial function through sediment-hosted aquifers and enrichment of novel symbionts in the deep terrestrial subsurface.</title>
        <authorList>
            <person name="Probst A.J."/>
            <person name="Ladd B."/>
            <person name="Jarett J.K."/>
            <person name="Geller-Mcgrath D.E."/>
            <person name="Sieber C.M."/>
            <person name="Emerson J.B."/>
            <person name="Anantharaman K."/>
            <person name="Thomas B.C."/>
            <person name="Malmstrom R."/>
            <person name="Stieglmeier M."/>
            <person name="Klingl A."/>
            <person name="Woyke T."/>
            <person name="Ryan C.M."/>
            <person name="Banfield J.F."/>
        </authorList>
    </citation>
    <scope>NUCLEOTIDE SEQUENCE [LARGE SCALE GENOMIC DNA]</scope>
    <source>
        <strain evidence="6">CG23_combo_of_CG06-09_8_20_14_all_48_7</strain>
    </source>
</reference>
<dbReference type="EMBL" id="PCRF01000155">
    <property type="protein sequence ID" value="PIP16286.1"/>
    <property type="molecule type" value="Genomic_DNA"/>
</dbReference>
<keyword evidence="5" id="KW-0067">ATP-binding</keyword>
<keyword evidence="4" id="KW-0658">Purine biosynthesis</keyword>
<sequence length="151" mass="16595">MDNHRIEVWYRKGIFDPGSQGLCSDILDLGIKGITAVETGSIFLIKGKISRAGLKKVAQELLSDPITQEFYSGKRALSKEAISVEVWFKEGVTDTVGETARKGIADLGIPGEFAVSTAKRYLLYSKNISEKKAADIADRLLANEVIQTYKI</sequence>
<dbReference type="Pfam" id="PF02700">
    <property type="entry name" value="PurS"/>
    <property type="match status" value="2"/>
</dbReference>
<dbReference type="InterPro" id="IPR036604">
    <property type="entry name" value="PurS-like_sf"/>
</dbReference>
<dbReference type="AlphaFoldDB" id="A0A2G9YAL9"/>
<accession>A0A2G9YAL9</accession>
<keyword evidence="1" id="KW-0963">Cytoplasm</keyword>
<dbReference type="Proteomes" id="UP000230392">
    <property type="component" value="Unassembled WGS sequence"/>
</dbReference>
<protein>
    <recommendedName>
        <fullName evidence="8">Phosphoribosylformylglycinamidine synthase</fullName>
    </recommendedName>
</protein>
<dbReference type="Gene3D" id="3.30.1280.10">
    <property type="entry name" value="Phosphoribosylformylglycinamidine synthase subunit PurS"/>
    <property type="match status" value="2"/>
</dbReference>
<evidence type="ECO:0000256" key="5">
    <source>
        <dbReference type="ARBA" id="ARBA00022840"/>
    </source>
</evidence>
<evidence type="ECO:0000313" key="7">
    <source>
        <dbReference type="Proteomes" id="UP000230392"/>
    </source>
</evidence>
<organism evidence="6 7">
    <name type="scientific">bacterium (Candidatus Ratteibacteria) CG23_combo_of_CG06-09_8_20_14_all_48_7</name>
    <dbReference type="NCBI Taxonomy" id="2014292"/>
    <lineage>
        <taxon>Bacteria</taxon>
        <taxon>Candidatus Ratteibacteria</taxon>
    </lineage>
</organism>
<proteinExistence type="predicted"/>
<dbReference type="SUPFAM" id="SSF82697">
    <property type="entry name" value="PurS-like"/>
    <property type="match status" value="2"/>
</dbReference>
<dbReference type="InterPro" id="IPR003850">
    <property type="entry name" value="PurS"/>
</dbReference>
<dbReference type="PANTHER" id="PTHR34696:SF1">
    <property type="entry name" value="PHOSPHORIBOSYLFORMYLGLYCINAMIDINE SYNTHASE SUBUNIT PURS"/>
    <property type="match status" value="1"/>
</dbReference>
<evidence type="ECO:0000256" key="4">
    <source>
        <dbReference type="ARBA" id="ARBA00022755"/>
    </source>
</evidence>
<evidence type="ECO:0000256" key="3">
    <source>
        <dbReference type="ARBA" id="ARBA00022741"/>
    </source>
</evidence>
<dbReference type="PANTHER" id="PTHR34696">
    <property type="entry name" value="PHOSPHORIBOSYLFORMYLGLYCINAMIDINE SYNTHASE SUBUNIT PURS"/>
    <property type="match status" value="1"/>
</dbReference>
<dbReference type="GO" id="GO:0006164">
    <property type="term" value="P:purine nucleotide biosynthetic process"/>
    <property type="evidence" value="ECO:0007669"/>
    <property type="project" value="UniProtKB-KW"/>
</dbReference>
<dbReference type="GO" id="GO:0016874">
    <property type="term" value="F:ligase activity"/>
    <property type="evidence" value="ECO:0007669"/>
    <property type="project" value="UniProtKB-KW"/>
</dbReference>
<evidence type="ECO:0008006" key="8">
    <source>
        <dbReference type="Google" id="ProtNLM"/>
    </source>
</evidence>
<evidence type="ECO:0000313" key="6">
    <source>
        <dbReference type="EMBL" id="PIP16286.1"/>
    </source>
</evidence>
<name>A0A2G9YAL9_9BACT</name>
<gene>
    <name evidence="6" type="ORF">COX46_03190</name>
</gene>
<comment type="caution">
    <text evidence="6">The sequence shown here is derived from an EMBL/GenBank/DDBJ whole genome shotgun (WGS) entry which is preliminary data.</text>
</comment>
<dbReference type="GO" id="GO:0005524">
    <property type="term" value="F:ATP binding"/>
    <property type="evidence" value="ECO:0007669"/>
    <property type="project" value="UniProtKB-KW"/>
</dbReference>
<evidence type="ECO:0000256" key="2">
    <source>
        <dbReference type="ARBA" id="ARBA00022598"/>
    </source>
</evidence>
<keyword evidence="2" id="KW-0436">Ligase</keyword>
<evidence type="ECO:0000256" key="1">
    <source>
        <dbReference type="ARBA" id="ARBA00022490"/>
    </source>
</evidence>